<protein>
    <submittedName>
        <fullName evidence="4">Glycine zipper 2TM domain-containing protein</fullName>
    </submittedName>
</protein>
<gene>
    <name evidence="4" type="ORF">D4A39_02165</name>
</gene>
<feature type="domain" description="Glycine zipper 2TM" evidence="3">
    <location>
        <begin position="74"/>
        <end position="114"/>
    </location>
</feature>
<dbReference type="Proteomes" id="UP000283734">
    <property type="component" value="Unassembled WGS sequence"/>
</dbReference>
<dbReference type="InterPro" id="IPR051407">
    <property type="entry name" value="Bact_OM_lipoprot/Surf_antigen"/>
</dbReference>
<dbReference type="RefSeq" id="WP_022986214.1">
    <property type="nucleotide sequence ID" value="NZ_QYYA01000001.1"/>
</dbReference>
<proteinExistence type="predicted"/>
<dbReference type="GO" id="GO:0019867">
    <property type="term" value="C:outer membrane"/>
    <property type="evidence" value="ECO:0007669"/>
    <property type="project" value="InterPro"/>
</dbReference>
<dbReference type="NCBIfam" id="NF008437">
    <property type="entry name" value="PRK11280.1"/>
    <property type="match status" value="1"/>
</dbReference>
<evidence type="ECO:0000256" key="1">
    <source>
        <dbReference type="ARBA" id="ARBA00004370"/>
    </source>
</evidence>
<keyword evidence="2" id="KW-0472">Membrane</keyword>
<comment type="caution">
    <text evidence="4">The sequence shown here is derived from an EMBL/GenBank/DDBJ whole genome shotgun (WGS) entry which is preliminary data.</text>
</comment>
<name>A0A418Y2I5_9GAMM</name>
<accession>A0A418Y2I5</accession>
<reference evidence="4 5" key="1">
    <citation type="submission" date="2018-09" db="EMBL/GenBank/DDBJ databases">
        <title>Alcanivorax profundi sp. nov., isolated from 1000 m-depth seawater of the Mariana Trench.</title>
        <authorList>
            <person name="Liu J."/>
        </authorList>
    </citation>
    <scope>NUCLEOTIDE SEQUENCE [LARGE SCALE GENOMIC DNA]</scope>
    <source>
        <strain evidence="4 5">MTEO17</strain>
    </source>
</reference>
<dbReference type="EMBL" id="QYYA01000001">
    <property type="protein sequence ID" value="RJG19680.1"/>
    <property type="molecule type" value="Genomic_DNA"/>
</dbReference>
<dbReference type="AlphaFoldDB" id="A0A418Y2I5"/>
<dbReference type="InterPro" id="IPR008816">
    <property type="entry name" value="Gly_zipper_2TM_dom"/>
</dbReference>
<dbReference type="OrthoDB" id="9132795at2"/>
<evidence type="ECO:0000256" key="2">
    <source>
        <dbReference type="ARBA" id="ARBA00023136"/>
    </source>
</evidence>
<sequence length="176" mass="18469">MKSAAIAGLGIAGAVAIAGVGYGAYEAMTPAKSGYATVTKVEPIVERWEEPREVCQDVTSTRQKPAKDQHRVTGTVVGAVIGGVVGHQFGGGSGKDAATAGGAIAGGVAGNQIQKGMQQRNTETVTEQQCRTVMESRSKTEGYEVTYVFNDNEDTIRLDKKPGKRLRIEDGDVVTP</sequence>
<keyword evidence="5" id="KW-1185">Reference proteome</keyword>
<dbReference type="Pfam" id="PF05433">
    <property type="entry name" value="Rick_17kDa_Anti"/>
    <property type="match status" value="1"/>
</dbReference>
<organism evidence="4 5">
    <name type="scientific">Alcanivorax profundi</name>
    <dbReference type="NCBI Taxonomy" id="2338368"/>
    <lineage>
        <taxon>Bacteria</taxon>
        <taxon>Pseudomonadati</taxon>
        <taxon>Pseudomonadota</taxon>
        <taxon>Gammaproteobacteria</taxon>
        <taxon>Oceanospirillales</taxon>
        <taxon>Alcanivoracaceae</taxon>
        <taxon>Alcanivorax</taxon>
    </lineage>
</organism>
<dbReference type="PANTHER" id="PTHR35603:SF2">
    <property type="entry name" value="OUTER MEMBRANE LIPOPROTEIN"/>
    <property type="match status" value="1"/>
</dbReference>
<comment type="subcellular location">
    <subcellularLocation>
        <location evidence="1">Membrane</location>
    </subcellularLocation>
</comment>
<evidence type="ECO:0000313" key="4">
    <source>
        <dbReference type="EMBL" id="RJG19680.1"/>
    </source>
</evidence>
<dbReference type="PANTHER" id="PTHR35603">
    <property type="match status" value="1"/>
</dbReference>
<evidence type="ECO:0000259" key="3">
    <source>
        <dbReference type="Pfam" id="PF05433"/>
    </source>
</evidence>
<evidence type="ECO:0000313" key="5">
    <source>
        <dbReference type="Proteomes" id="UP000283734"/>
    </source>
</evidence>